<feature type="domain" description="PFU" evidence="8">
    <location>
        <begin position="366"/>
        <end position="473"/>
    </location>
</feature>
<dbReference type="PROSITE" id="PS51396">
    <property type="entry name" value="PUL"/>
    <property type="match status" value="1"/>
</dbReference>
<feature type="repeat" description="WD" evidence="6">
    <location>
        <begin position="149"/>
        <end position="183"/>
    </location>
</feature>
<keyword evidence="5" id="KW-0677">Repeat</keyword>
<dbReference type="Pfam" id="PF08324">
    <property type="entry name" value="PUL"/>
    <property type="match status" value="1"/>
</dbReference>
<keyword evidence="3" id="KW-0963">Cytoplasm</keyword>
<dbReference type="Pfam" id="PF00400">
    <property type="entry name" value="WD40"/>
    <property type="match status" value="5"/>
</dbReference>
<evidence type="ECO:0000256" key="6">
    <source>
        <dbReference type="PROSITE-ProRule" id="PRU00221"/>
    </source>
</evidence>
<evidence type="ECO:0000256" key="3">
    <source>
        <dbReference type="ARBA" id="ARBA00022490"/>
    </source>
</evidence>
<evidence type="ECO:0000313" key="10">
    <source>
        <dbReference type="EMBL" id="KAI6646656.1"/>
    </source>
</evidence>
<dbReference type="InterPro" id="IPR011989">
    <property type="entry name" value="ARM-like"/>
</dbReference>
<dbReference type="GO" id="GO:0005737">
    <property type="term" value="C:cytoplasm"/>
    <property type="evidence" value="ECO:0007669"/>
    <property type="project" value="UniProtKB-SubCell"/>
</dbReference>
<evidence type="ECO:0000256" key="5">
    <source>
        <dbReference type="ARBA" id="ARBA00022737"/>
    </source>
</evidence>
<protein>
    <submittedName>
        <fullName evidence="10">Phospholipase A-2-activating protein</fullName>
    </submittedName>
</protein>
<dbReference type="EMBL" id="JAKMXF010000354">
    <property type="protein sequence ID" value="KAI6646656.1"/>
    <property type="molecule type" value="Genomic_DNA"/>
</dbReference>
<dbReference type="Gene3D" id="2.130.10.10">
    <property type="entry name" value="YVTN repeat-like/Quinoprotein amine dehydrogenase"/>
    <property type="match status" value="1"/>
</dbReference>
<feature type="repeat" description="WD" evidence="6">
    <location>
        <begin position="231"/>
        <end position="272"/>
    </location>
</feature>
<evidence type="ECO:0000256" key="1">
    <source>
        <dbReference type="ARBA" id="ARBA00004496"/>
    </source>
</evidence>
<dbReference type="InterPro" id="IPR019775">
    <property type="entry name" value="WD40_repeat_CS"/>
</dbReference>
<evidence type="ECO:0000313" key="11">
    <source>
        <dbReference type="Proteomes" id="UP001165289"/>
    </source>
</evidence>
<reference evidence="10 11" key="1">
    <citation type="journal article" date="2023" name="BMC Biol.">
        <title>The compact genome of the sponge Oopsacas minuta (Hexactinellida) is lacking key metazoan core genes.</title>
        <authorList>
            <person name="Santini S."/>
            <person name="Schenkelaars Q."/>
            <person name="Jourda C."/>
            <person name="Duchesne M."/>
            <person name="Belahbib H."/>
            <person name="Rocher C."/>
            <person name="Selva M."/>
            <person name="Riesgo A."/>
            <person name="Vervoort M."/>
            <person name="Leys S.P."/>
            <person name="Kodjabachian L."/>
            <person name="Le Bivic A."/>
            <person name="Borchiellini C."/>
            <person name="Claverie J.M."/>
            <person name="Renard E."/>
        </authorList>
    </citation>
    <scope>NUCLEOTIDE SEQUENCE [LARGE SCALE GENOMIC DNA]</scope>
    <source>
        <strain evidence="10">SPO-2</strain>
    </source>
</reference>
<comment type="caution">
    <text evidence="10">The sequence shown here is derived from an EMBL/GenBank/DDBJ whole genome shotgun (WGS) entry which is preliminary data.</text>
</comment>
<keyword evidence="11" id="KW-1185">Reference proteome</keyword>
<name>A0AAV7JD79_9METZ</name>
<feature type="repeat" description="WD" evidence="6">
    <location>
        <begin position="111"/>
        <end position="141"/>
    </location>
</feature>
<feature type="compositionally biased region" description="Polar residues" evidence="7">
    <location>
        <begin position="483"/>
        <end position="504"/>
    </location>
</feature>
<dbReference type="SUPFAM" id="SSF50978">
    <property type="entry name" value="WD40 repeat-like"/>
    <property type="match status" value="1"/>
</dbReference>
<dbReference type="PROSITE" id="PS50294">
    <property type="entry name" value="WD_REPEATS_REGION"/>
    <property type="match status" value="1"/>
</dbReference>
<dbReference type="InterPro" id="IPR036322">
    <property type="entry name" value="WD40_repeat_dom_sf"/>
</dbReference>
<dbReference type="InterPro" id="IPR020472">
    <property type="entry name" value="WD40_PAC1"/>
</dbReference>
<accession>A0AAV7JD79</accession>
<feature type="domain" description="PUL" evidence="9">
    <location>
        <begin position="596"/>
        <end position="850"/>
    </location>
</feature>
<feature type="repeat" description="WD" evidence="6">
    <location>
        <begin position="190"/>
        <end position="230"/>
    </location>
</feature>
<dbReference type="Pfam" id="PF09070">
    <property type="entry name" value="PFU"/>
    <property type="match status" value="1"/>
</dbReference>
<dbReference type="Gene3D" id="3.10.20.870">
    <property type="entry name" value="PFU (PLAA family ubiquitin binding), C-terminal domain"/>
    <property type="match status" value="1"/>
</dbReference>
<dbReference type="SMART" id="SM00320">
    <property type="entry name" value="WD40"/>
    <property type="match status" value="7"/>
</dbReference>
<dbReference type="GO" id="GO:0005634">
    <property type="term" value="C:nucleus"/>
    <property type="evidence" value="ECO:0007669"/>
    <property type="project" value="TreeGrafter"/>
</dbReference>
<dbReference type="InterPro" id="IPR015155">
    <property type="entry name" value="PFU"/>
</dbReference>
<dbReference type="GO" id="GO:0043130">
    <property type="term" value="F:ubiquitin binding"/>
    <property type="evidence" value="ECO:0007669"/>
    <property type="project" value="TreeGrafter"/>
</dbReference>
<dbReference type="InterPro" id="IPR015943">
    <property type="entry name" value="WD40/YVTN_repeat-like_dom_sf"/>
</dbReference>
<dbReference type="PANTHER" id="PTHR19849:SF0">
    <property type="entry name" value="PHOSPHOLIPASE A-2-ACTIVATING PROTEIN"/>
    <property type="match status" value="1"/>
</dbReference>
<dbReference type="CDD" id="cd00200">
    <property type="entry name" value="WD40"/>
    <property type="match status" value="1"/>
</dbReference>
<dbReference type="GO" id="GO:0043161">
    <property type="term" value="P:proteasome-mediated ubiquitin-dependent protein catabolic process"/>
    <property type="evidence" value="ECO:0007669"/>
    <property type="project" value="TreeGrafter"/>
</dbReference>
<evidence type="ECO:0000256" key="7">
    <source>
        <dbReference type="SAM" id="MobiDB-lite"/>
    </source>
</evidence>
<dbReference type="Proteomes" id="UP001165289">
    <property type="component" value="Unassembled WGS sequence"/>
</dbReference>
<gene>
    <name evidence="10" type="ORF">LOD99_12777</name>
</gene>
<proteinExistence type="inferred from homology"/>
<sequence length="856" mass="94714">MYNLSAQLLGHTADIRAITHTSDDAIVSTSRDVTSRVWKRTDTSPCDYEERQTLQGHSRYIIAVCALPKEFAEVIQTFAHGDMIATGSNDNIINLYALDTTETLLNPIFAFKGHTDTVCCLNYHRGALLSSSWDGTCRVWKGANSFVELKGHTTTVWYIVGVPGTNYLLSASGDRTIRLWDMEGVCRLSYEGHQDAVRSILPIDDTSFLSAANDSLIIQWNIHSRQRIKSFMGHESLIYQLYPLPMKEGFVSVGEDKSLKVWSYEDTVPKETIRHPAISVWCVTVLSNGDIATGSSDGVIRVFSKDGDRKAPASVLEIYNEMCQSSASMDKIDPKELPGLQALATPGKFNHENRLVNNQGLAEVYQWNEKDGKWSNMGEAMGSSIGGTGPKTEHVSAVSNKTMLDGEEFDQVIDVDVKEGMKPFKLGFNYNDDPWMVGQKFIWKHGLSQLFLDQISLFIAENQKNSGLSTNVSSFSDPYSGSNRYIPGTSGNPSNNAPSPAQSDPYSGGGRYIPGSSSSSFPAVSPVNTYITIPPDPPITRFSGYAPAALSSLPPPPVSSHPRHIPTNLPAHYTRKARHTPNNPLPPVPTSTGDNKYFPKRDLQLFTAKDPNKIMEKLTEFNSDNSISADAVSDINTILTIREFDCHKLYSLVIPLCWPPDKFFIALDIIRIAMLDPSGNRYYAEEEGEGLLHFVLYSLPSGGETACKYLWMGINILNNLFAYRPGQYLMEHTYDQVIPRLIQLLHEHPIAKVQIGISTVCLNYSVIATCIKNEQLYSLCGRLIRDLLSNSKSEEAQFRTLVAFGHLTTLAPEEMTNLITNDGIVAVIQSLVAVDGIPKISECADLLQALLISKQK</sequence>
<dbReference type="PROSITE" id="PS51394">
    <property type="entry name" value="PFU"/>
    <property type="match status" value="1"/>
</dbReference>
<dbReference type="PRINTS" id="PR00320">
    <property type="entry name" value="GPROTEINBRPT"/>
</dbReference>
<dbReference type="PANTHER" id="PTHR19849">
    <property type="entry name" value="PHOSPHOLIPASE A-2-ACTIVATING PROTEIN"/>
    <property type="match status" value="1"/>
</dbReference>
<dbReference type="Gene3D" id="1.25.10.10">
    <property type="entry name" value="Leucine-rich Repeat Variant"/>
    <property type="match status" value="1"/>
</dbReference>
<evidence type="ECO:0000259" key="8">
    <source>
        <dbReference type="PROSITE" id="PS51394"/>
    </source>
</evidence>
<organism evidence="10 11">
    <name type="scientific">Oopsacas minuta</name>
    <dbReference type="NCBI Taxonomy" id="111878"/>
    <lineage>
        <taxon>Eukaryota</taxon>
        <taxon>Metazoa</taxon>
        <taxon>Porifera</taxon>
        <taxon>Hexactinellida</taxon>
        <taxon>Hexasterophora</taxon>
        <taxon>Lyssacinosida</taxon>
        <taxon>Leucopsacidae</taxon>
        <taxon>Oopsacas</taxon>
    </lineage>
</organism>
<evidence type="ECO:0000259" key="9">
    <source>
        <dbReference type="PROSITE" id="PS51396"/>
    </source>
</evidence>
<dbReference type="GO" id="GO:0010992">
    <property type="term" value="P:ubiquitin recycling"/>
    <property type="evidence" value="ECO:0007669"/>
    <property type="project" value="TreeGrafter"/>
</dbReference>
<comment type="similarity">
    <text evidence="2">Belongs to the WD repeat PLAP family.</text>
</comment>
<comment type="subcellular location">
    <subcellularLocation>
        <location evidence="1">Cytoplasm</location>
    </subcellularLocation>
</comment>
<evidence type="ECO:0000256" key="4">
    <source>
        <dbReference type="ARBA" id="ARBA00022574"/>
    </source>
</evidence>
<dbReference type="InterPro" id="IPR038122">
    <property type="entry name" value="PFU_sf"/>
</dbReference>
<dbReference type="InterPro" id="IPR013535">
    <property type="entry name" value="PUL_dom"/>
</dbReference>
<keyword evidence="4 6" id="KW-0853">WD repeat</keyword>
<dbReference type="PROSITE" id="PS50082">
    <property type="entry name" value="WD_REPEATS_2"/>
    <property type="match status" value="5"/>
</dbReference>
<feature type="region of interest" description="Disordered" evidence="7">
    <location>
        <begin position="483"/>
        <end position="521"/>
    </location>
</feature>
<dbReference type="PROSITE" id="PS00678">
    <property type="entry name" value="WD_REPEATS_1"/>
    <property type="match status" value="1"/>
</dbReference>
<feature type="repeat" description="WD" evidence="6">
    <location>
        <begin position="8"/>
        <end position="39"/>
    </location>
</feature>
<evidence type="ECO:0000256" key="2">
    <source>
        <dbReference type="ARBA" id="ARBA00008495"/>
    </source>
</evidence>
<dbReference type="AlphaFoldDB" id="A0AAV7JD79"/>
<dbReference type="InterPro" id="IPR001680">
    <property type="entry name" value="WD40_rpt"/>
</dbReference>